<protein>
    <submittedName>
        <fullName evidence="1">Uncharacterized protein</fullName>
    </submittedName>
</protein>
<dbReference type="Proteomes" id="UP000494183">
    <property type="component" value="Unassembled WGS sequence"/>
</dbReference>
<gene>
    <name evidence="1" type="ORF">LMG6000_06222</name>
</gene>
<evidence type="ECO:0000313" key="2">
    <source>
        <dbReference type="Proteomes" id="UP000494183"/>
    </source>
</evidence>
<proteinExistence type="predicted"/>
<accession>A0A6S7FA45</accession>
<name>A0A6S7FA45_9BURK</name>
<dbReference type="EMBL" id="CADILH010000015">
    <property type="protein sequence ID" value="CAB3939584.1"/>
    <property type="molecule type" value="Genomic_DNA"/>
</dbReference>
<organism evidence="1 2">
    <name type="scientific">Achromobacter insolitus</name>
    <dbReference type="NCBI Taxonomy" id="217204"/>
    <lineage>
        <taxon>Bacteria</taxon>
        <taxon>Pseudomonadati</taxon>
        <taxon>Pseudomonadota</taxon>
        <taxon>Betaproteobacteria</taxon>
        <taxon>Burkholderiales</taxon>
        <taxon>Alcaligenaceae</taxon>
        <taxon>Achromobacter</taxon>
    </lineage>
</organism>
<sequence>MDSEELLALMISMPAPAPSPGNWDSVLMIYSRHLERLAPKLDEQDLGALIASGAMFYRTLCVVDAARIQAVERWDGTPPSEPK</sequence>
<dbReference type="RefSeq" id="WP_063962061.1">
    <property type="nucleotide sequence ID" value="NZ_CADIJK010000014.1"/>
</dbReference>
<evidence type="ECO:0000313" key="1">
    <source>
        <dbReference type="EMBL" id="CAB3939584.1"/>
    </source>
</evidence>
<reference evidence="1 2" key="1">
    <citation type="submission" date="2020-04" db="EMBL/GenBank/DDBJ databases">
        <authorList>
            <person name="De Canck E."/>
        </authorList>
    </citation>
    <scope>NUCLEOTIDE SEQUENCE [LARGE SCALE GENOMIC DNA]</scope>
    <source>
        <strain evidence="1 2">LMG 6000</strain>
    </source>
</reference>
<dbReference type="KEGG" id="ais:BUW96_01355"/>
<dbReference type="OrthoDB" id="8658620at2"/>
<dbReference type="AlphaFoldDB" id="A0A6S7FA45"/>
<dbReference type="GeneID" id="92765283"/>
<keyword evidence="2" id="KW-1185">Reference proteome</keyword>